<evidence type="ECO:0000256" key="5">
    <source>
        <dbReference type="PROSITE-ProRule" id="PRU01248"/>
    </source>
</evidence>
<dbReference type="GO" id="GO:0006310">
    <property type="term" value="P:DNA recombination"/>
    <property type="evidence" value="ECO:0007669"/>
    <property type="project" value="UniProtKB-KW"/>
</dbReference>
<dbReference type="InterPro" id="IPR050808">
    <property type="entry name" value="Phage_Integrase"/>
</dbReference>
<dbReference type="Gene3D" id="3.30.160.390">
    <property type="entry name" value="Integrase, DNA-binding domain"/>
    <property type="match status" value="1"/>
</dbReference>
<sequence length="376" mass="43275">MKREPKKSLTDQQIKNLRSPERGQKTYYDKALPGFGVRVSQGGTKTFVVVYGLNRQRRSIGRYPEMSLAEARARAKGIQSEFALESPLEHVRPEISYQDARRMFLEDSETRNKPRTVGEYRRLLHRHFGFNGPLDEIDRHAILRRLDKLKGTPAEQQHAFVAIRTLMNWCWKRGYIEASPVPPLTFKQRPRDRVLSDDELVSIWRHAGAIGYPFGSIVQLLILTGQRRGEIVNLRRSWIGKDTIIFPAAFVKNSREHALPLTESVRHIVDKLPETADLLFPSRLSDAKPFDGFSRAKRNFDRDIQVSPYTLHDLRRTFSSNLARLGTPIHITEKLLNHISGTVSGISAVYNRYSYLDEMRAAMQRHDDFLAELTIA</sequence>
<evidence type="ECO:0000256" key="4">
    <source>
        <dbReference type="ARBA" id="ARBA00023172"/>
    </source>
</evidence>
<dbReference type="GO" id="GO:0003677">
    <property type="term" value="F:DNA binding"/>
    <property type="evidence" value="ECO:0007669"/>
    <property type="project" value="UniProtKB-UniRule"/>
</dbReference>
<gene>
    <name evidence="8" type="ORF">SAMN04488026_11103</name>
</gene>
<feature type="domain" description="Tyr recombinase" evidence="6">
    <location>
        <begin position="190"/>
        <end position="364"/>
    </location>
</feature>
<dbReference type="OrthoDB" id="7222937at2"/>
<dbReference type="Gene3D" id="1.10.443.10">
    <property type="entry name" value="Intergrase catalytic core"/>
    <property type="match status" value="1"/>
</dbReference>
<dbReference type="Pfam" id="PF13356">
    <property type="entry name" value="Arm-DNA-bind_3"/>
    <property type="match status" value="1"/>
</dbReference>
<dbReference type="InterPro" id="IPR011010">
    <property type="entry name" value="DNA_brk_join_enz"/>
</dbReference>
<dbReference type="InterPro" id="IPR013762">
    <property type="entry name" value="Integrase-like_cat_sf"/>
</dbReference>
<accession>A0A1G9MHQ5</accession>
<evidence type="ECO:0000256" key="1">
    <source>
        <dbReference type="ARBA" id="ARBA00008857"/>
    </source>
</evidence>
<evidence type="ECO:0000259" key="7">
    <source>
        <dbReference type="PROSITE" id="PS51900"/>
    </source>
</evidence>
<keyword evidence="3 5" id="KW-0238">DNA-binding</keyword>
<dbReference type="EMBL" id="FNEK01000110">
    <property type="protein sequence ID" value="SDL73437.1"/>
    <property type="molecule type" value="Genomic_DNA"/>
</dbReference>
<dbReference type="PANTHER" id="PTHR30629">
    <property type="entry name" value="PROPHAGE INTEGRASE"/>
    <property type="match status" value="1"/>
</dbReference>
<keyword evidence="2" id="KW-0229">DNA integration</keyword>
<protein>
    <submittedName>
        <fullName evidence="8">Site-specific recombinase XerD</fullName>
    </submittedName>
</protein>
<dbReference type="AlphaFoldDB" id="A0A1G9MHQ5"/>
<dbReference type="Pfam" id="PF00589">
    <property type="entry name" value="Phage_integrase"/>
    <property type="match status" value="1"/>
</dbReference>
<keyword evidence="9" id="KW-1185">Reference proteome</keyword>
<dbReference type="InterPro" id="IPR002104">
    <property type="entry name" value="Integrase_catalytic"/>
</dbReference>
<organism evidence="8 9">
    <name type="scientific">Aliiruegeria lutimaris</name>
    <dbReference type="NCBI Taxonomy" id="571298"/>
    <lineage>
        <taxon>Bacteria</taxon>
        <taxon>Pseudomonadati</taxon>
        <taxon>Pseudomonadota</taxon>
        <taxon>Alphaproteobacteria</taxon>
        <taxon>Rhodobacterales</taxon>
        <taxon>Roseobacteraceae</taxon>
        <taxon>Aliiruegeria</taxon>
    </lineage>
</organism>
<dbReference type="Gene3D" id="1.10.150.130">
    <property type="match status" value="1"/>
</dbReference>
<dbReference type="PANTHER" id="PTHR30629:SF2">
    <property type="entry name" value="PROPHAGE INTEGRASE INTS-RELATED"/>
    <property type="match status" value="1"/>
</dbReference>
<evidence type="ECO:0000256" key="2">
    <source>
        <dbReference type="ARBA" id="ARBA00022908"/>
    </source>
</evidence>
<dbReference type="Proteomes" id="UP000199382">
    <property type="component" value="Unassembled WGS sequence"/>
</dbReference>
<dbReference type="PROSITE" id="PS51898">
    <property type="entry name" value="TYR_RECOMBINASE"/>
    <property type="match status" value="1"/>
</dbReference>
<evidence type="ECO:0000256" key="3">
    <source>
        <dbReference type="ARBA" id="ARBA00023125"/>
    </source>
</evidence>
<name>A0A1G9MHQ5_9RHOB</name>
<dbReference type="PROSITE" id="PS51900">
    <property type="entry name" value="CB"/>
    <property type="match status" value="1"/>
</dbReference>
<proteinExistence type="inferred from homology"/>
<evidence type="ECO:0000313" key="9">
    <source>
        <dbReference type="Proteomes" id="UP000199382"/>
    </source>
</evidence>
<dbReference type="STRING" id="571298.SAMN04488026_11103"/>
<dbReference type="InterPro" id="IPR044068">
    <property type="entry name" value="CB"/>
</dbReference>
<keyword evidence="4" id="KW-0233">DNA recombination</keyword>
<dbReference type="SUPFAM" id="SSF56349">
    <property type="entry name" value="DNA breaking-rejoining enzymes"/>
    <property type="match status" value="1"/>
</dbReference>
<dbReference type="CDD" id="cd00801">
    <property type="entry name" value="INT_P4_C"/>
    <property type="match status" value="1"/>
</dbReference>
<dbReference type="InterPro" id="IPR010998">
    <property type="entry name" value="Integrase_recombinase_N"/>
</dbReference>
<dbReference type="RefSeq" id="WP_093164368.1">
    <property type="nucleotide sequence ID" value="NZ_FNEK01000110.1"/>
</dbReference>
<reference evidence="8 9" key="1">
    <citation type="submission" date="2016-10" db="EMBL/GenBank/DDBJ databases">
        <authorList>
            <person name="de Groot N.N."/>
        </authorList>
    </citation>
    <scope>NUCLEOTIDE SEQUENCE [LARGE SCALE GENOMIC DNA]</scope>
    <source>
        <strain evidence="8 9">DSM 25294</strain>
    </source>
</reference>
<comment type="similarity">
    <text evidence="1">Belongs to the 'phage' integrase family.</text>
</comment>
<feature type="domain" description="Core-binding (CB)" evidence="7">
    <location>
        <begin position="85"/>
        <end position="171"/>
    </location>
</feature>
<evidence type="ECO:0000313" key="8">
    <source>
        <dbReference type="EMBL" id="SDL73437.1"/>
    </source>
</evidence>
<evidence type="ECO:0000259" key="6">
    <source>
        <dbReference type="PROSITE" id="PS51898"/>
    </source>
</evidence>
<dbReference type="InterPro" id="IPR025166">
    <property type="entry name" value="Integrase_DNA_bind_dom"/>
</dbReference>
<dbReference type="GO" id="GO:0015074">
    <property type="term" value="P:DNA integration"/>
    <property type="evidence" value="ECO:0007669"/>
    <property type="project" value="UniProtKB-KW"/>
</dbReference>
<dbReference type="InterPro" id="IPR038488">
    <property type="entry name" value="Integrase_DNA-bd_sf"/>
</dbReference>